<organism evidence="9 10">
    <name type="scientific">Dothidotthia symphoricarpi CBS 119687</name>
    <dbReference type="NCBI Taxonomy" id="1392245"/>
    <lineage>
        <taxon>Eukaryota</taxon>
        <taxon>Fungi</taxon>
        <taxon>Dikarya</taxon>
        <taxon>Ascomycota</taxon>
        <taxon>Pezizomycotina</taxon>
        <taxon>Dothideomycetes</taxon>
        <taxon>Pleosporomycetidae</taxon>
        <taxon>Pleosporales</taxon>
        <taxon>Dothidotthiaceae</taxon>
        <taxon>Dothidotthia</taxon>
    </lineage>
</organism>
<feature type="transmembrane region" description="Helical" evidence="7">
    <location>
        <begin position="244"/>
        <end position="265"/>
    </location>
</feature>
<evidence type="ECO:0000256" key="1">
    <source>
        <dbReference type="ARBA" id="ARBA00004141"/>
    </source>
</evidence>
<feature type="transmembrane region" description="Helical" evidence="7">
    <location>
        <begin position="83"/>
        <end position="102"/>
    </location>
</feature>
<comment type="similarity">
    <text evidence="5">Belongs to the SAT4 family.</text>
</comment>
<evidence type="ECO:0000259" key="8">
    <source>
        <dbReference type="Pfam" id="PF20684"/>
    </source>
</evidence>
<comment type="subcellular location">
    <subcellularLocation>
        <location evidence="1">Membrane</location>
        <topology evidence="1">Multi-pass membrane protein</topology>
    </subcellularLocation>
</comment>
<evidence type="ECO:0000256" key="5">
    <source>
        <dbReference type="ARBA" id="ARBA00038359"/>
    </source>
</evidence>
<keyword evidence="2 7" id="KW-0812">Transmembrane</keyword>
<evidence type="ECO:0000256" key="4">
    <source>
        <dbReference type="ARBA" id="ARBA00023136"/>
    </source>
</evidence>
<dbReference type="InterPro" id="IPR052337">
    <property type="entry name" value="SAT4-like"/>
</dbReference>
<feature type="domain" description="Rhodopsin" evidence="8">
    <location>
        <begin position="62"/>
        <end position="308"/>
    </location>
</feature>
<evidence type="ECO:0000313" key="9">
    <source>
        <dbReference type="EMBL" id="KAF2124732.1"/>
    </source>
</evidence>
<feature type="transmembrane region" description="Helical" evidence="7">
    <location>
        <begin position="156"/>
        <end position="189"/>
    </location>
</feature>
<dbReference type="RefSeq" id="XP_033519125.1">
    <property type="nucleotide sequence ID" value="XM_033669088.1"/>
</dbReference>
<proteinExistence type="inferred from homology"/>
<protein>
    <recommendedName>
        <fullName evidence="8">Rhodopsin domain-containing protein</fullName>
    </recommendedName>
</protein>
<evidence type="ECO:0000256" key="7">
    <source>
        <dbReference type="SAM" id="Phobius"/>
    </source>
</evidence>
<sequence>MAIIEGLHSRAIQLFVRGGGHPTPEVVKSWPLPNHINPEERGWGGPIALMVLMGLTFVIYFARMWARLSVGRNAGLDDVLMTLAMLPLAGLTISVILAIRKYGFQWHVWDQTAETRITSRKITMAIEMNYMICTTLVKVSILCFYRRITGALTNSFVYWVWGAIIFCVVYCVLFILLIAFNCTPAAGFFNLYNPVWVAQHEVHCRDEGALVVAATTISTVIDFMVGLLPVSLVWKIQISKRQKLALCGIFGVGVVTCVCGIMRTYYAIKVYYFSYDITWWGYHGWVWTSLEADLGVICASGPALKMFFLRYFRNPGSSYYNASGRKTPGIGSQTYPKGSHLHSARSVGKPRVVTGDSNDSDVPMTSIKVSQGLDILVEDNWDQKSDSSLRNLTLQHNATGKWPEGCRTVCEAWKPSSPDQSRSRSEDTDLESGPWSR</sequence>
<accession>A0A6A5ZYA4</accession>
<evidence type="ECO:0000313" key="10">
    <source>
        <dbReference type="Proteomes" id="UP000799771"/>
    </source>
</evidence>
<dbReference type="Pfam" id="PF20684">
    <property type="entry name" value="Fung_rhodopsin"/>
    <property type="match status" value="1"/>
</dbReference>
<dbReference type="EMBL" id="ML977518">
    <property type="protein sequence ID" value="KAF2124732.1"/>
    <property type="molecule type" value="Genomic_DNA"/>
</dbReference>
<keyword evidence="10" id="KW-1185">Reference proteome</keyword>
<dbReference type="GeneID" id="54409520"/>
<evidence type="ECO:0000256" key="6">
    <source>
        <dbReference type="SAM" id="MobiDB-lite"/>
    </source>
</evidence>
<dbReference type="InterPro" id="IPR049326">
    <property type="entry name" value="Rhodopsin_dom_fungi"/>
</dbReference>
<dbReference type="OrthoDB" id="5329176at2759"/>
<keyword evidence="3 7" id="KW-1133">Transmembrane helix</keyword>
<keyword evidence="4 7" id="KW-0472">Membrane</keyword>
<dbReference type="AlphaFoldDB" id="A0A6A5ZYA4"/>
<dbReference type="PANTHER" id="PTHR33048:SF129">
    <property type="entry name" value="INTEGRAL MEMBRANE PROTEIN-RELATED"/>
    <property type="match status" value="1"/>
</dbReference>
<gene>
    <name evidence="9" type="ORF">P153DRAFT_370646</name>
</gene>
<feature type="region of interest" description="Disordered" evidence="6">
    <location>
        <begin position="334"/>
        <end position="364"/>
    </location>
</feature>
<name>A0A6A5ZYA4_9PLEO</name>
<feature type="transmembrane region" description="Helical" evidence="7">
    <location>
        <begin position="285"/>
        <end position="304"/>
    </location>
</feature>
<dbReference type="Proteomes" id="UP000799771">
    <property type="component" value="Unassembled WGS sequence"/>
</dbReference>
<evidence type="ECO:0000256" key="3">
    <source>
        <dbReference type="ARBA" id="ARBA00022989"/>
    </source>
</evidence>
<dbReference type="GO" id="GO:0016020">
    <property type="term" value="C:membrane"/>
    <property type="evidence" value="ECO:0007669"/>
    <property type="project" value="UniProtKB-SubCell"/>
</dbReference>
<dbReference type="PANTHER" id="PTHR33048">
    <property type="entry name" value="PTH11-LIKE INTEGRAL MEMBRANE PROTEIN (AFU_ORTHOLOGUE AFUA_5G11245)"/>
    <property type="match status" value="1"/>
</dbReference>
<feature type="transmembrane region" description="Helical" evidence="7">
    <location>
        <begin position="209"/>
        <end position="232"/>
    </location>
</feature>
<feature type="transmembrane region" description="Helical" evidence="7">
    <location>
        <begin position="43"/>
        <end position="62"/>
    </location>
</feature>
<reference evidence="9" key="1">
    <citation type="journal article" date="2020" name="Stud. Mycol.">
        <title>101 Dothideomycetes genomes: a test case for predicting lifestyles and emergence of pathogens.</title>
        <authorList>
            <person name="Haridas S."/>
            <person name="Albert R."/>
            <person name="Binder M."/>
            <person name="Bloem J."/>
            <person name="Labutti K."/>
            <person name="Salamov A."/>
            <person name="Andreopoulos B."/>
            <person name="Baker S."/>
            <person name="Barry K."/>
            <person name="Bills G."/>
            <person name="Bluhm B."/>
            <person name="Cannon C."/>
            <person name="Castanera R."/>
            <person name="Culley D."/>
            <person name="Daum C."/>
            <person name="Ezra D."/>
            <person name="Gonzalez J."/>
            <person name="Henrissat B."/>
            <person name="Kuo A."/>
            <person name="Liang C."/>
            <person name="Lipzen A."/>
            <person name="Lutzoni F."/>
            <person name="Magnuson J."/>
            <person name="Mondo S."/>
            <person name="Nolan M."/>
            <person name="Ohm R."/>
            <person name="Pangilinan J."/>
            <person name="Park H.-J."/>
            <person name="Ramirez L."/>
            <person name="Alfaro M."/>
            <person name="Sun H."/>
            <person name="Tritt A."/>
            <person name="Yoshinaga Y."/>
            <person name="Zwiers L.-H."/>
            <person name="Turgeon B."/>
            <person name="Goodwin S."/>
            <person name="Spatafora J."/>
            <person name="Crous P."/>
            <person name="Grigoriev I."/>
        </authorList>
    </citation>
    <scope>NUCLEOTIDE SEQUENCE</scope>
    <source>
        <strain evidence="9">CBS 119687</strain>
    </source>
</reference>
<evidence type="ECO:0000256" key="2">
    <source>
        <dbReference type="ARBA" id="ARBA00022692"/>
    </source>
</evidence>
<feature type="region of interest" description="Disordered" evidence="6">
    <location>
        <begin position="412"/>
        <end position="437"/>
    </location>
</feature>